<dbReference type="Pfam" id="PF08808">
    <property type="entry name" value="RES"/>
    <property type="match status" value="1"/>
</dbReference>
<dbReference type="RefSeq" id="WP_201759157.1">
    <property type="nucleotide sequence ID" value="NZ_CP030840.1"/>
</dbReference>
<dbReference type="Proteomes" id="UP000253606">
    <property type="component" value="Chromosome"/>
</dbReference>
<dbReference type="EMBL" id="CP030840">
    <property type="protein sequence ID" value="AXC11673.1"/>
    <property type="molecule type" value="Genomic_DNA"/>
</dbReference>
<dbReference type="AlphaFoldDB" id="A0A2Z5FXQ8"/>
<sequence length="159" mass="17854">MPEGIDLRELWRVSNYHSLAGLGGRLAGGRWHTAGHSIVYLAESAAGALLEVLVHLDLEDAELPTSYNLMRVVVAGDIEIEQLQSPADSSWRHNWKTTQWIGDEWLRSARTALAEVPSAIMPKTRNYLLNPEHPEAERTQIAEVIPADFDLRLIRKARP</sequence>
<evidence type="ECO:0000313" key="2">
    <source>
        <dbReference type="EMBL" id="AXC11673.1"/>
    </source>
</evidence>
<dbReference type="SMART" id="SM00953">
    <property type="entry name" value="RES"/>
    <property type="match status" value="1"/>
</dbReference>
<feature type="domain" description="RES" evidence="1">
    <location>
        <begin position="18"/>
        <end position="143"/>
    </location>
</feature>
<organism evidence="2 3">
    <name type="scientific">Acidisarcina polymorpha</name>
    <dbReference type="NCBI Taxonomy" id="2211140"/>
    <lineage>
        <taxon>Bacteria</taxon>
        <taxon>Pseudomonadati</taxon>
        <taxon>Acidobacteriota</taxon>
        <taxon>Terriglobia</taxon>
        <taxon>Terriglobales</taxon>
        <taxon>Acidobacteriaceae</taxon>
        <taxon>Acidisarcina</taxon>
    </lineage>
</organism>
<dbReference type="KEGG" id="abas:ACPOL_2349"/>
<evidence type="ECO:0000313" key="3">
    <source>
        <dbReference type="Proteomes" id="UP000253606"/>
    </source>
</evidence>
<dbReference type="InterPro" id="IPR014914">
    <property type="entry name" value="RES_dom"/>
</dbReference>
<proteinExistence type="predicted"/>
<protein>
    <recommendedName>
        <fullName evidence="1">RES domain-containing protein</fullName>
    </recommendedName>
</protein>
<evidence type="ECO:0000259" key="1">
    <source>
        <dbReference type="SMART" id="SM00953"/>
    </source>
</evidence>
<accession>A0A2Z5FXQ8</accession>
<keyword evidence="3" id="KW-1185">Reference proteome</keyword>
<reference evidence="2 3" key="1">
    <citation type="journal article" date="2018" name="Front. Microbiol.">
        <title>Hydrolytic Capabilities as a Key to Environmental Success: Chitinolytic and Cellulolytic Acidobacteria From Acidic Sub-arctic Soils and Boreal Peatlands.</title>
        <authorList>
            <person name="Belova S.E."/>
            <person name="Ravin N.V."/>
            <person name="Pankratov T.A."/>
            <person name="Rakitin A.L."/>
            <person name="Ivanova A.A."/>
            <person name="Beletsky A.V."/>
            <person name="Mardanov A.V."/>
            <person name="Sinninghe Damste J.S."/>
            <person name="Dedysh S.N."/>
        </authorList>
    </citation>
    <scope>NUCLEOTIDE SEQUENCE [LARGE SCALE GENOMIC DNA]</scope>
    <source>
        <strain evidence="2 3">SBC82</strain>
    </source>
</reference>
<name>A0A2Z5FXQ8_9BACT</name>
<gene>
    <name evidence="2" type="ORF">ACPOL_2349</name>
</gene>